<proteinExistence type="predicted"/>
<accession>A0A2X4U8U2</accession>
<keyword evidence="2" id="KW-0830">Ubiquinone</keyword>
<feature type="domain" description="Thiamine pyrophosphate enzyme TPP-binding" evidence="1">
    <location>
        <begin position="2"/>
        <end position="99"/>
    </location>
</feature>
<dbReference type="SUPFAM" id="SSF52518">
    <property type="entry name" value="Thiamin diphosphate-binding fold (THDP-binding)"/>
    <property type="match status" value="1"/>
</dbReference>
<dbReference type="GO" id="GO:0030976">
    <property type="term" value="F:thiamine pyrophosphate binding"/>
    <property type="evidence" value="ECO:0007669"/>
    <property type="project" value="InterPro"/>
</dbReference>
<dbReference type="Gene3D" id="3.40.50.970">
    <property type="match status" value="1"/>
</dbReference>
<dbReference type="Pfam" id="PF02775">
    <property type="entry name" value="TPP_enzyme_C"/>
    <property type="match status" value="1"/>
</dbReference>
<keyword evidence="2" id="KW-0670">Pyruvate</keyword>
<dbReference type="InterPro" id="IPR047211">
    <property type="entry name" value="POXB-like"/>
</dbReference>
<gene>
    <name evidence="2" type="primary">poxB_1</name>
    <name evidence="2" type="ORF">NCTC12961_02067</name>
</gene>
<dbReference type="GO" id="GO:0052737">
    <property type="term" value="F:pyruvate dehydrogenase (quinone) activity"/>
    <property type="evidence" value="ECO:0007669"/>
    <property type="project" value="UniProtKB-EC"/>
</dbReference>
<dbReference type="EMBL" id="LS483469">
    <property type="protein sequence ID" value="SQI36226.1"/>
    <property type="molecule type" value="Genomic_DNA"/>
</dbReference>
<evidence type="ECO:0000313" key="2">
    <source>
        <dbReference type="EMBL" id="SQI36226.1"/>
    </source>
</evidence>
<organism evidence="2 3">
    <name type="scientific">Serratia plymuthica</name>
    <dbReference type="NCBI Taxonomy" id="82996"/>
    <lineage>
        <taxon>Bacteria</taxon>
        <taxon>Pseudomonadati</taxon>
        <taxon>Pseudomonadota</taxon>
        <taxon>Gammaproteobacteria</taxon>
        <taxon>Enterobacterales</taxon>
        <taxon>Yersiniaceae</taxon>
        <taxon>Serratia</taxon>
    </lineage>
</organism>
<dbReference type="AlphaFoldDB" id="A0A2X4U8U2"/>
<keyword evidence="2" id="KW-0560">Oxidoreductase</keyword>
<evidence type="ECO:0000313" key="3">
    <source>
        <dbReference type="Proteomes" id="UP000248897"/>
    </source>
</evidence>
<protein>
    <submittedName>
        <fullName evidence="2">Pyruvate dehydrogenase [ubiquinone]</fullName>
        <ecNumber evidence="2">1.2.5.1</ecNumber>
    </submittedName>
</protein>
<dbReference type="GO" id="GO:0044281">
    <property type="term" value="P:small molecule metabolic process"/>
    <property type="evidence" value="ECO:0007669"/>
    <property type="project" value="UniProtKB-ARBA"/>
</dbReference>
<name>A0A2X4U8U2_SERPL</name>
<sequence>MIALCGDGGFTMLMGDFLSLTQLKLPVKIVIFNNSVLGFVAMEMKGRRLPDDGTDLHNPDFAAIANAAGIKGIRVEKASDLDAALQEMLAHPGPALLDVVTAKQELAMRRRSNSNRPKASACICCAPLSTAVATKWSNWRKPTGCADPLRARQPLRCHFPLLPRDNPAMMEAIFRIDAEELYAYRFTQ</sequence>
<dbReference type="InterPro" id="IPR011766">
    <property type="entry name" value="TPP_enzyme_TPP-bd"/>
</dbReference>
<dbReference type="EC" id="1.2.5.1" evidence="2"/>
<dbReference type="PANTHER" id="PTHR42981:SF2">
    <property type="entry name" value="PYRUVATE DEHYDROGENASE [UBIQUINONE]"/>
    <property type="match status" value="1"/>
</dbReference>
<dbReference type="Proteomes" id="UP000248897">
    <property type="component" value="Chromosome 1"/>
</dbReference>
<reference evidence="2 3" key="1">
    <citation type="submission" date="2018-06" db="EMBL/GenBank/DDBJ databases">
        <authorList>
            <consortium name="Pathogen Informatics"/>
            <person name="Doyle S."/>
        </authorList>
    </citation>
    <scope>NUCLEOTIDE SEQUENCE [LARGE SCALE GENOMIC DNA]</scope>
    <source>
        <strain evidence="2 3">NCTC12961</strain>
    </source>
</reference>
<dbReference type="PANTHER" id="PTHR42981">
    <property type="entry name" value="PYRUVATE DEHYDROGENASE [UBIQUINONE]"/>
    <property type="match status" value="1"/>
</dbReference>
<dbReference type="InterPro" id="IPR029061">
    <property type="entry name" value="THDP-binding"/>
</dbReference>
<evidence type="ECO:0000259" key="1">
    <source>
        <dbReference type="Pfam" id="PF02775"/>
    </source>
</evidence>